<reference evidence="1 2" key="1">
    <citation type="journal article" date="2023" name="J Bioinform Genom">
        <title>Complete genome sequence of the bacterium Pseudomonas shirazica hy376 from natural waters of algiers.</title>
        <authorList>
            <person name="Haffaressas Y."/>
            <person name="Seghouani N."/>
            <person name="Arzamasceva V.O."/>
            <person name="Tepeeva A.N."/>
            <person name="Vasilenko O.V."/>
        </authorList>
    </citation>
    <scope>NUCLEOTIDE SEQUENCE [LARGE SCALE GENOMIC DNA]</scope>
    <source>
        <strain evidence="1 2">HY376</strain>
    </source>
</reference>
<evidence type="ECO:0000313" key="2">
    <source>
        <dbReference type="Proteomes" id="UP001258940"/>
    </source>
</evidence>
<dbReference type="RefSeq" id="WP_309673713.1">
    <property type="nucleotide sequence ID" value="NZ_CP127845.1"/>
</dbReference>
<evidence type="ECO:0000313" key="1">
    <source>
        <dbReference type="EMBL" id="WMY87449.1"/>
    </source>
</evidence>
<dbReference type="Proteomes" id="UP001258940">
    <property type="component" value="Chromosome"/>
</dbReference>
<gene>
    <name evidence="1" type="ORF">QR297_11605</name>
</gene>
<sequence length="149" mass="16892">MSEIKMFIEIVGSSFNVRHSTEKHDSEELSKFQAIGLLYHMLDFVAQLNQGLEYSALGVAREIFGGEGWSDEVIELLLAAQAWESRMSAAWHAVDDEARERALSLDYQYFQNYWPSLDFCQPEWRARAKAGTVSLPFQGIQATTTASLH</sequence>
<dbReference type="EMBL" id="CP127845">
    <property type="protein sequence ID" value="WMY87449.1"/>
    <property type="molecule type" value="Genomic_DNA"/>
</dbReference>
<keyword evidence="2" id="KW-1185">Reference proteome</keyword>
<proteinExistence type="predicted"/>
<name>A0ABY9SXD9_9PSED</name>
<organism evidence="1 2">
    <name type="scientific">Pseudomonas shirazica</name>
    <dbReference type="NCBI Taxonomy" id="1940636"/>
    <lineage>
        <taxon>Bacteria</taxon>
        <taxon>Pseudomonadati</taxon>
        <taxon>Pseudomonadota</taxon>
        <taxon>Gammaproteobacteria</taxon>
        <taxon>Pseudomonadales</taxon>
        <taxon>Pseudomonadaceae</taxon>
        <taxon>Pseudomonas</taxon>
    </lineage>
</organism>
<protein>
    <submittedName>
        <fullName evidence="1">Uncharacterized protein</fullName>
    </submittedName>
</protein>
<accession>A0ABY9SXD9</accession>